<organism evidence="1 2">
    <name type="scientific">Duganella lactea</name>
    <dbReference type="NCBI Taxonomy" id="2692173"/>
    <lineage>
        <taxon>Bacteria</taxon>
        <taxon>Pseudomonadati</taxon>
        <taxon>Pseudomonadota</taxon>
        <taxon>Betaproteobacteria</taxon>
        <taxon>Burkholderiales</taxon>
        <taxon>Oxalobacteraceae</taxon>
        <taxon>Telluria group</taxon>
        <taxon>Duganella</taxon>
    </lineage>
</organism>
<dbReference type="RefSeq" id="WP_161021682.1">
    <property type="nucleotide sequence ID" value="NZ_WWCP01000062.1"/>
</dbReference>
<dbReference type="Proteomes" id="UP000474565">
    <property type="component" value="Unassembled WGS sequence"/>
</dbReference>
<dbReference type="EMBL" id="WWCP01000062">
    <property type="protein sequence ID" value="MYM85374.1"/>
    <property type="molecule type" value="Genomic_DNA"/>
</dbReference>
<gene>
    <name evidence="1" type="ORF">GTP44_26000</name>
</gene>
<evidence type="ECO:0000313" key="1">
    <source>
        <dbReference type="EMBL" id="MYM85374.1"/>
    </source>
</evidence>
<accession>A0A6L8MTQ5</accession>
<protein>
    <recommendedName>
        <fullName evidence="3">RiboL-PSP-HEPN domain-containing protein</fullName>
    </recommendedName>
</protein>
<evidence type="ECO:0000313" key="2">
    <source>
        <dbReference type="Proteomes" id="UP000474565"/>
    </source>
</evidence>
<proteinExistence type="predicted"/>
<dbReference type="AlphaFoldDB" id="A0A6L8MTQ5"/>
<sequence>MAVQQQWSDVPNPQIYAIVEAYEQLAKRSEKRAKKAVKMRIRLKEALALEAISSRYSFLSFYNIIEIVADDLIKEQECRNGTQFAQEIVRYALAGKSSQRLKIYFLLNAFPNDFVMETALELAELRNNLTHADGDFDHVAFQLCKKIALWSSATLAVQLTINGQKESHE</sequence>
<name>A0A6L8MTQ5_9BURK</name>
<reference evidence="1 2" key="1">
    <citation type="submission" date="2019-12" db="EMBL/GenBank/DDBJ databases">
        <title>Novel species isolated from a subtropical stream in China.</title>
        <authorList>
            <person name="Lu H."/>
        </authorList>
    </citation>
    <scope>NUCLEOTIDE SEQUENCE [LARGE SCALE GENOMIC DNA]</scope>
    <source>
        <strain evidence="1 2">FT50W</strain>
    </source>
</reference>
<evidence type="ECO:0008006" key="3">
    <source>
        <dbReference type="Google" id="ProtNLM"/>
    </source>
</evidence>
<comment type="caution">
    <text evidence="1">The sequence shown here is derived from an EMBL/GenBank/DDBJ whole genome shotgun (WGS) entry which is preliminary data.</text>
</comment>